<proteinExistence type="inferred from homology"/>
<dbReference type="SUPFAM" id="SSF52768">
    <property type="entry name" value="Arginase/deacetylase"/>
    <property type="match status" value="1"/>
</dbReference>
<keyword evidence="5" id="KW-0378">Hydrolase</keyword>
<dbReference type="EMBL" id="AMQM01000036">
    <property type="status" value="NOT_ANNOTATED_CDS"/>
    <property type="molecule type" value="Genomic_DNA"/>
</dbReference>
<dbReference type="InterPro" id="IPR023696">
    <property type="entry name" value="Ureohydrolase_dom_sf"/>
</dbReference>
<sequence length="383" mass="42581">MLNHICKCQNNSIHPENPDRLKIIWTKFNDENLINKCQLVKSRRAMREELQTCHSKAYVDMYASSQHAREPLLYETFEQRFCRLPCGGVGVDNDTIWNDQHTVNAARIAAGCVIELSYKVAIGELKNGFALVRPPGHHAEDTQAMGFCYFNSVGVATKLLLDKLNMKRILIVDWDVHHGNSTQQIFYADPRVLYISLHRYDNGNFFPGTGDANECGIDKGCGFNINIGWFEIPMSDAEYLAAFRCIVMPIARQFNPELVMVSAGFDAAAGHATPLGGYSLSPQCFGHMTQQLMSLANGKVVLALEGGYELLPLAESCVSCLKALVGMPLKPISPEELCRPPCQQAIKVLDMTINIQGVYWPCLAEFKESISKSQIEAEQGGIN</sequence>
<gene>
    <name evidence="12" type="primary">20194719</name>
    <name evidence="11" type="ORF">HELRODRAFT_105206</name>
</gene>
<evidence type="ECO:0000313" key="12">
    <source>
        <dbReference type="EnsemblMetazoa" id="HelroP105206"/>
    </source>
</evidence>
<dbReference type="InterPro" id="IPR023801">
    <property type="entry name" value="His_deacetylse_dom"/>
</dbReference>
<keyword evidence="6" id="KW-0156">Chromatin regulator</keyword>
<feature type="domain" description="Histone deacetylase" evidence="10">
    <location>
        <begin position="14"/>
        <end position="323"/>
    </location>
</feature>
<dbReference type="GO" id="GO:0141221">
    <property type="term" value="F:histone deacetylase activity, hydrolytic mechanism"/>
    <property type="evidence" value="ECO:0007669"/>
    <property type="project" value="UniProtKB-EC"/>
</dbReference>
<evidence type="ECO:0000256" key="7">
    <source>
        <dbReference type="ARBA" id="ARBA00023015"/>
    </source>
</evidence>
<dbReference type="GO" id="GO:0004407">
    <property type="term" value="F:histone deacetylase activity"/>
    <property type="evidence" value="ECO:0000318"/>
    <property type="project" value="GO_Central"/>
</dbReference>
<keyword evidence="7" id="KW-0805">Transcription regulation</keyword>
<dbReference type="GO" id="GO:0005737">
    <property type="term" value="C:cytoplasm"/>
    <property type="evidence" value="ECO:0000318"/>
    <property type="project" value="GO_Central"/>
</dbReference>
<dbReference type="HOGENOM" id="CLU_007727_8_5_1"/>
<dbReference type="GO" id="GO:0000118">
    <property type="term" value="C:histone deacetylase complex"/>
    <property type="evidence" value="ECO:0000318"/>
    <property type="project" value="GO_Central"/>
</dbReference>
<evidence type="ECO:0000256" key="2">
    <source>
        <dbReference type="ARBA" id="ARBA00007738"/>
    </source>
</evidence>
<dbReference type="KEGG" id="hro:HELRODRAFT_105206"/>
<dbReference type="InterPro" id="IPR000286">
    <property type="entry name" value="HDACs"/>
</dbReference>
<evidence type="ECO:0000256" key="6">
    <source>
        <dbReference type="ARBA" id="ARBA00022853"/>
    </source>
</evidence>
<dbReference type="InterPro" id="IPR037138">
    <property type="entry name" value="His_deacetylse_dom_sf"/>
</dbReference>
<reference evidence="11 13" key="2">
    <citation type="journal article" date="2013" name="Nature">
        <title>Insights into bilaterian evolution from three spiralian genomes.</title>
        <authorList>
            <person name="Simakov O."/>
            <person name="Marletaz F."/>
            <person name="Cho S.J."/>
            <person name="Edsinger-Gonzales E."/>
            <person name="Havlak P."/>
            <person name="Hellsten U."/>
            <person name="Kuo D.H."/>
            <person name="Larsson T."/>
            <person name="Lv J."/>
            <person name="Arendt D."/>
            <person name="Savage R."/>
            <person name="Osoegawa K."/>
            <person name="de Jong P."/>
            <person name="Grimwood J."/>
            <person name="Chapman J.A."/>
            <person name="Shapiro H."/>
            <person name="Aerts A."/>
            <person name="Otillar R.P."/>
            <person name="Terry A.Y."/>
            <person name="Boore J.L."/>
            <person name="Grigoriev I.V."/>
            <person name="Lindberg D.R."/>
            <person name="Seaver E.C."/>
            <person name="Weisblat D.A."/>
            <person name="Putnam N.H."/>
            <person name="Rokhsar D.S."/>
        </authorList>
    </citation>
    <scope>NUCLEOTIDE SEQUENCE</scope>
</reference>
<keyword evidence="4" id="KW-0678">Repressor</keyword>
<dbReference type="Proteomes" id="UP000015101">
    <property type="component" value="Unassembled WGS sequence"/>
</dbReference>
<evidence type="ECO:0000256" key="3">
    <source>
        <dbReference type="ARBA" id="ARBA00012111"/>
    </source>
</evidence>
<dbReference type="STRING" id="6412.T1EDR7"/>
<keyword evidence="13" id="KW-1185">Reference proteome</keyword>
<comment type="similarity">
    <text evidence="2">Belongs to the histone deacetylase family. HD type 2 subfamily.</text>
</comment>
<dbReference type="Gene3D" id="3.40.800.20">
    <property type="entry name" value="Histone deacetylase domain"/>
    <property type="match status" value="1"/>
</dbReference>
<evidence type="ECO:0000256" key="4">
    <source>
        <dbReference type="ARBA" id="ARBA00022491"/>
    </source>
</evidence>
<evidence type="ECO:0000256" key="5">
    <source>
        <dbReference type="ARBA" id="ARBA00022801"/>
    </source>
</evidence>
<reference evidence="13" key="1">
    <citation type="submission" date="2012-12" db="EMBL/GenBank/DDBJ databases">
        <authorList>
            <person name="Hellsten U."/>
            <person name="Grimwood J."/>
            <person name="Chapman J.A."/>
            <person name="Shapiro H."/>
            <person name="Aerts A."/>
            <person name="Otillar R.P."/>
            <person name="Terry A.Y."/>
            <person name="Boore J.L."/>
            <person name="Simakov O."/>
            <person name="Marletaz F."/>
            <person name="Cho S.-J."/>
            <person name="Edsinger-Gonzales E."/>
            <person name="Havlak P."/>
            <person name="Kuo D.-H."/>
            <person name="Larsson T."/>
            <person name="Lv J."/>
            <person name="Arendt D."/>
            <person name="Savage R."/>
            <person name="Osoegawa K."/>
            <person name="de Jong P."/>
            <person name="Lindberg D.R."/>
            <person name="Seaver E.C."/>
            <person name="Weisblat D.A."/>
            <person name="Putnam N.H."/>
            <person name="Grigoriev I.V."/>
            <person name="Rokhsar D.S."/>
        </authorList>
    </citation>
    <scope>NUCLEOTIDE SEQUENCE</scope>
</reference>
<dbReference type="EMBL" id="AMQM01000037">
    <property type="status" value="NOT_ANNOTATED_CDS"/>
    <property type="molecule type" value="Genomic_DNA"/>
</dbReference>
<name>T1EDR7_HELRO</name>
<dbReference type="AlphaFoldDB" id="T1EDR7"/>
<dbReference type="EMBL" id="KB095811">
    <property type="protein sequence ID" value="ESO12031.1"/>
    <property type="molecule type" value="Genomic_DNA"/>
</dbReference>
<keyword evidence="9" id="KW-0539">Nucleus</keyword>
<dbReference type="PANTHER" id="PTHR10625:SF5">
    <property type="entry name" value="HISTONE DEACETYLASE"/>
    <property type="match status" value="1"/>
</dbReference>
<evidence type="ECO:0000313" key="13">
    <source>
        <dbReference type="Proteomes" id="UP000015101"/>
    </source>
</evidence>
<dbReference type="EnsemblMetazoa" id="HelroT105206">
    <property type="protein sequence ID" value="HelroP105206"/>
    <property type="gene ID" value="HelroG105206"/>
</dbReference>
<dbReference type="GeneID" id="20194719"/>
<dbReference type="EC" id="3.5.1.98" evidence="3"/>
<evidence type="ECO:0000259" key="10">
    <source>
        <dbReference type="Pfam" id="PF00850"/>
    </source>
</evidence>
<protein>
    <recommendedName>
        <fullName evidence="3">histone deacetylase</fullName>
        <ecNumber evidence="3">3.5.1.98</ecNumber>
    </recommendedName>
</protein>
<dbReference type="RefSeq" id="XP_009008751.1">
    <property type="nucleotide sequence ID" value="XM_009010503.1"/>
</dbReference>
<dbReference type="Pfam" id="PF00850">
    <property type="entry name" value="Hist_deacetyl"/>
    <property type="match status" value="1"/>
</dbReference>
<evidence type="ECO:0000256" key="9">
    <source>
        <dbReference type="ARBA" id="ARBA00023242"/>
    </source>
</evidence>
<dbReference type="PRINTS" id="PR01270">
    <property type="entry name" value="HDASUPER"/>
</dbReference>
<dbReference type="OrthoDB" id="5232919at2759"/>
<reference evidence="12" key="3">
    <citation type="submission" date="2015-06" db="UniProtKB">
        <authorList>
            <consortium name="EnsemblMetazoa"/>
        </authorList>
    </citation>
    <scope>IDENTIFICATION</scope>
</reference>
<dbReference type="PANTHER" id="PTHR10625">
    <property type="entry name" value="HISTONE DEACETYLASE HDAC1-RELATED"/>
    <property type="match status" value="1"/>
</dbReference>
<evidence type="ECO:0000256" key="1">
    <source>
        <dbReference type="ARBA" id="ARBA00004123"/>
    </source>
</evidence>
<dbReference type="OMA" id="NITHYRT"/>
<dbReference type="CTD" id="20194719"/>
<dbReference type="GO" id="GO:0040029">
    <property type="term" value="P:epigenetic regulation of gene expression"/>
    <property type="evidence" value="ECO:0000318"/>
    <property type="project" value="GO_Central"/>
</dbReference>
<dbReference type="InParanoid" id="T1EDR7"/>
<keyword evidence="8" id="KW-0804">Transcription</keyword>
<accession>T1EDR7</accession>
<evidence type="ECO:0000256" key="8">
    <source>
        <dbReference type="ARBA" id="ARBA00023163"/>
    </source>
</evidence>
<organism evidence="12 13">
    <name type="scientific">Helobdella robusta</name>
    <name type="common">Californian leech</name>
    <dbReference type="NCBI Taxonomy" id="6412"/>
    <lineage>
        <taxon>Eukaryota</taxon>
        <taxon>Metazoa</taxon>
        <taxon>Spiralia</taxon>
        <taxon>Lophotrochozoa</taxon>
        <taxon>Annelida</taxon>
        <taxon>Clitellata</taxon>
        <taxon>Hirudinea</taxon>
        <taxon>Rhynchobdellida</taxon>
        <taxon>Glossiphoniidae</taxon>
        <taxon>Helobdella</taxon>
    </lineage>
</organism>
<comment type="subcellular location">
    <subcellularLocation>
        <location evidence="1">Nucleus</location>
    </subcellularLocation>
</comment>
<evidence type="ECO:0000313" key="11">
    <source>
        <dbReference type="EMBL" id="ESO12031.1"/>
    </source>
</evidence>
<dbReference type="eggNOG" id="KOG1343">
    <property type="taxonomic scope" value="Eukaryota"/>
</dbReference>